<dbReference type="PANTHER" id="PTHR35024:SF4">
    <property type="entry name" value="POLYMER-FORMING CYTOSKELETAL PROTEIN"/>
    <property type="match status" value="1"/>
</dbReference>
<evidence type="ECO:0000313" key="2">
    <source>
        <dbReference type="EMBL" id="PWF23321.1"/>
    </source>
</evidence>
<dbReference type="EMBL" id="QETA01000003">
    <property type="protein sequence ID" value="PWF23321.1"/>
    <property type="molecule type" value="Genomic_DNA"/>
</dbReference>
<dbReference type="AlphaFoldDB" id="A0A2V1K310"/>
<reference evidence="3" key="1">
    <citation type="submission" date="2018-05" db="EMBL/GenBank/DDBJ databases">
        <authorList>
            <person name="Li Y."/>
        </authorList>
    </citation>
    <scope>NUCLEOTIDE SEQUENCE [LARGE SCALE GENOMIC DNA]</scope>
    <source>
        <strain evidence="3">3d-2-2</strain>
    </source>
</reference>
<sequence length="139" mass="14754">MFNKKRKRMLETTKLSSLIADNLVVNGDISFSGGLRVDGRIDGNVSGIDGEKNLIVISDKGSITGRVSVHDAVVNGTITGDLVVEHFLELQANARITGNIVYRQLQMECGAVVEGRLERAEAAQDAKVIDLMAAGSAAG</sequence>
<dbReference type="InterPro" id="IPR007607">
    <property type="entry name" value="BacA/B"/>
</dbReference>
<dbReference type="Proteomes" id="UP000245212">
    <property type="component" value="Unassembled WGS sequence"/>
</dbReference>
<dbReference type="PANTHER" id="PTHR35024">
    <property type="entry name" value="HYPOTHETICAL CYTOSOLIC PROTEIN"/>
    <property type="match status" value="1"/>
</dbReference>
<comment type="similarity">
    <text evidence="1">Belongs to the bactofilin family.</text>
</comment>
<organism evidence="2 3">
    <name type="scientific">Corticimicrobacter populi</name>
    <dbReference type="NCBI Taxonomy" id="2175229"/>
    <lineage>
        <taxon>Bacteria</taxon>
        <taxon>Pseudomonadati</taxon>
        <taxon>Pseudomonadota</taxon>
        <taxon>Betaproteobacteria</taxon>
        <taxon>Burkholderiales</taxon>
        <taxon>Alcaligenaceae</taxon>
        <taxon>Corticimicrobacter</taxon>
    </lineage>
</organism>
<protein>
    <submittedName>
        <fullName evidence="2">Cell shape determination protein CcmA</fullName>
    </submittedName>
</protein>
<comment type="caution">
    <text evidence="2">The sequence shown here is derived from an EMBL/GenBank/DDBJ whole genome shotgun (WGS) entry which is preliminary data.</text>
</comment>
<evidence type="ECO:0000313" key="3">
    <source>
        <dbReference type="Proteomes" id="UP000245212"/>
    </source>
</evidence>
<proteinExistence type="inferred from homology"/>
<dbReference type="Pfam" id="PF04519">
    <property type="entry name" value="Bactofilin"/>
    <property type="match status" value="1"/>
</dbReference>
<dbReference type="RefSeq" id="WP_109061937.1">
    <property type="nucleotide sequence ID" value="NZ_QETA01000003.1"/>
</dbReference>
<name>A0A2V1K310_9BURK</name>
<keyword evidence="3" id="KW-1185">Reference proteome</keyword>
<evidence type="ECO:0000256" key="1">
    <source>
        <dbReference type="ARBA" id="ARBA00044755"/>
    </source>
</evidence>
<gene>
    <name evidence="2" type="ORF">DD235_08155</name>
</gene>
<accession>A0A2V1K310</accession>